<dbReference type="PIRSF" id="PIRSF500139">
    <property type="entry name" value="AE"/>
    <property type="match status" value="1"/>
</dbReference>
<accession>A0A4S8IT58</accession>
<evidence type="ECO:0000256" key="8">
    <source>
        <dbReference type="PIRSR" id="PIRSR019663-1"/>
    </source>
</evidence>
<dbReference type="PRINTS" id="PR00776">
    <property type="entry name" value="HEMOGLOBNASE"/>
</dbReference>
<evidence type="ECO:0000259" key="10">
    <source>
        <dbReference type="Pfam" id="PF20985"/>
    </source>
</evidence>
<dbReference type="InterPro" id="IPR043577">
    <property type="entry name" value="AE"/>
</dbReference>
<comment type="caution">
    <text evidence="11">The sequence shown here is derived from an EMBL/GenBank/DDBJ whole genome shotgun (WGS) entry which is preliminary data.</text>
</comment>
<dbReference type="FunFam" id="3.40.50.1460:FF:000005">
    <property type="entry name" value="Vacuolar-processing enzyme beta-isozyme"/>
    <property type="match status" value="1"/>
</dbReference>
<evidence type="ECO:0000313" key="11">
    <source>
        <dbReference type="EMBL" id="THU51937.1"/>
    </source>
</evidence>
<dbReference type="Pfam" id="PF20985">
    <property type="entry name" value="Legum_prodom"/>
    <property type="match status" value="1"/>
</dbReference>
<dbReference type="PANTHER" id="PTHR12000:SF50">
    <property type="entry name" value="VACUOLAR-PROCESSING ENZYME GAMMA-ISOZYME"/>
    <property type="match status" value="1"/>
</dbReference>
<keyword evidence="12" id="KW-1185">Reference proteome</keyword>
<dbReference type="PANTHER" id="PTHR12000">
    <property type="entry name" value="HEMOGLOBINASE FAMILY MEMBER"/>
    <property type="match status" value="1"/>
</dbReference>
<evidence type="ECO:0000256" key="3">
    <source>
        <dbReference type="ARBA" id="ARBA00022729"/>
    </source>
</evidence>
<keyword evidence="9" id="KW-0472">Membrane</keyword>
<dbReference type="Gene3D" id="3.40.50.1460">
    <property type="match status" value="1"/>
</dbReference>
<keyword evidence="9" id="KW-0812">Transmembrane</keyword>
<dbReference type="FunFam" id="1.10.132.130:FF:000001">
    <property type="entry name" value="Vacuolar-processing enzyme beta-isozyme"/>
    <property type="match status" value="1"/>
</dbReference>
<dbReference type="GO" id="GO:0051603">
    <property type="term" value="P:proteolysis involved in protein catabolic process"/>
    <property type="evidence" value="ECO:0007669"/>
    <property type="project" value="InterPro"/>
</dbReference>
<organism evidence="11 12">
    <name type="scientific">Musa balbisiana</name>
    <name type="common">Banana</name>
    <dbReference type="NCBI Taxonomy" id="52838"/>
    <lineage>
        <taxon>Eukaryota</taxon>
        <taxon>Viridiplantae</taxon>
        <taxon>Streptophyta</taxon>
        <taxon>Embryophyta</taxon>
        <taxon>Tracheophyta</taxon>
        <taxon>Spermatophyta</taxon>
        <taxon>Magnoliopsida</taxon>
        <taxon>Liliopsida</taxon>
        <taxon>Zingiberales</taxon>
        <taxon>Musaceae</taxon>
        <taxon>Musa</taxon>
    </lineage>
</organism>
<protein>
    <recommendedName>
        <fullName evidence="10">Legumain prodomain domain-containing protein</fullName>
    </recommendedName>
</protein>
<evidence type="ECO:0000313" key="12">
    <source>
        <dbReference type="Proteomes" id="UP000317650"/>
    </source>
</evidence>
<feature type="active site" description="Nucleophile" evidence="8">
    <location>
        <position position="251"/>
    </location>
</feature>
<dbReference type="InterPro" id="IPR048501">
    <property type="entry name" value="Legum_prodom"/>
</dbReference>
<keyword evidence="4" id="KW-0378">Hydrolase</keyword>
<keyword evidence="2" id="KW-0645">Protease</keyword>
<keyword evidence="9" id="KW-1133">Transmembrane helix</keyword>
<dbReference type="PIRSF" id="PIRSF019663">
    <property type="entry name" value="Legumain"/>
    <property type="match status" value="1"/>
</dbReference>
<feature type="transmembrane region" description="Helical" evidence="9">
    <location>
        <begin position="45"/>
        <end position="64"/>
    </location>
</feature>
<evidence type="ECO:0000256" key="2">
    <source>
        <dbReference type="ARBA" id="ARBA00022670"/>
    </source>
</evidence>
<evidence type="ECO:0000256" key="6">
    <source>
        <dbReference type="ARBA" id="ARBA00023157"/>
    </source>
</evidence>
<dbReference type="InterPro" id="IPR046427">
    <property type="entry name" value="Legumain_prodom_sf"/>
</dbReference>
<proteinExistence type="inferred from homology"/>
<keyword evidence="6" id="KW-1015">Disulfide bond</keyword>
<feature type="domain" description="Legumain prodomain" evidence="10">
    <location>
        <begin position="416"/>
        <end position="511"/>
    </location>
</feature>
<dbReference type="InterPro" id="IPR001096">
    <property type="entry name" value="Peptidase_C13"/>
</dbReference>
<keyword evidence="5" id="KW-0788">Thiol protease</keyword>
<dbReference type="AlphaFoldDB" id="A0A4S8IT58"/>
<evidence type="ECO:0000256" key="7">
    <source>
        <dbReference type="ARBA" id="ARBA00023180"/>
    </source>
</evidence>
<comment type="similarity">
    <text evidence="1">Belongs to the peptidase C13 family.</text>
</comment>
<reference evidence="11 12" key="1">
    <citation type="journal article" date="2019" name="Nat. Plants">
        <title>Genome sequencing of Musa balbisiana reveals subgenome evolution and function divergence in polyploid bananas.</title>
        <authorList>
            <person name="Yao X."/>
        </authorList>
    </citation>
    <scope>NUCLEOTIDE SEQUENCE [LARGE SCALE GENOMIC DNA]</scope>
    <source>
        <strain evidence="12">cv. DH-PKW</strain>
        <tissue evidence="11">Leaves</tissue>
    </source>
</reference>
<dbReference type="Pfam" id="PF01650">
    <property type="entry name" value="Peptidase_C13"/>
    <property type="match status" value="1"/>
</dbReference>
<keyword evidence="7" id="KW-0325">Glycoprotein</keyword>
<dbReference type="CDD" id="cd21115">
    <property type="entry name" value="legumain_C"/>
    <property type="match status" value="1"/>
</dbReference>
<name>A0A4S8IT58_MUSBA</name>
<evidence type="ECO:0000256" key="5">
    <source>
        <dbReference type="ARBA" id="ARBA00022807"/>
    </source>
</evidence>
<sequence>MCHGVVVGHVPRIEPLIKGPPHPRFFIQPRRRPDPTRHVTMGRSAFGALFAAVLLLPLLLLAHARPNTIRLPSDRAAGLHLGGDDDAVGTRWAVLIAGSNGFFNYRHQADICHAYQIMKNGGLKDENIIVFMYDDIAYNEDNPRLGTIINHPEGGDVYAGVPKDYVGDDVNVNNFFSVLLGNKTALTGGSGKVVDSGPNDHIFIFYSDHGGPGVLGMPTNPYLYADDLISVLKKKHASGSYKSMVFYLEACESGSIFEGLLPEDINIYATTASNAYESSWGTYCPGEDPSPPQEYYTCLGDLYSISWMEDSDIHNLRTETLKQQYHLVKTRTAVSESYRFGSHVMQYGDLELNMKNLFLYLGSNPLNDNATFIDDNSLLSFSKAAVNQRDADLVYFWHKYRRALEGSSHKLNAQRDLLEVMSHRLHIDNSIELIGKLLFGSGKASELLKSVRTAGQPLVDDWSCLKSMVRTFESHCGSLSQYGMKHMRSLANICNAGVSKETMAEVAAQACTAVPSNRWSSLHRGFSA</sequence>
<dbReference type="Gene3D" id="1.10.132.130">
    <property type="match status" value="1"/>
</dbReference>
<evidence type="ECO:0000256" key="1">
    <source>
        <dbReference type="ARBA" id="ARBA00009941"/>
    </source>
</evidence>
<feature type="active site" evidence="8">
    <location>
        <position position="209"/>
    </location>
</feature>
<dbReference type="GO" id="GO:0004197">
    <property type="term" value="F:cysteine-type endopeptidase activity"/>
    <property type="evidence" value="ECO:0007669"/>
    <property type="project" value="InterPro"/>
</dbReference>
<dbReference type="Proteomes" id="UP000317650">
    <property type="component" value="Chromosome 6"/>
</dbReference>
<dbReference type="EMBL" id="PYDT01000009">
    <property type="protein sequence ID" value="THU51937.1"/>
    <property type="molecule type" value="Genomic_DNA"/>
</dbReference>
<keyword evidence="3" id="KW-0732">Signal</keyword>
<dbReference type="STRING" id="52838.A0A4S8IT58"/>
<evidence type="ECO:0000256" key="4">
    <source>
        <dbReference type="ARBA" id="ARBA00022801"/>
    </source>
</evidence>
<evidence type="ECO:0000256" key="9">
    <source>
        <dbReference type="SAM" id="Phobius"/>
    </source>
</evidence>
<gene>
    <name evidence="11" type="ORF">C4D60_Mb06t36330</name>
</gene>
<dbReference type="GO" id="GO:0005773">
    <property type="term" value="C:vacuole"/>
    <property type="evidence" value="ECO:0007669"/>
    <property type="project" value="GOC"/>
</dbReference>
<dbReference type="GO" id="GO:0006624">
    <property type="term" value="P:vacuolar protein processing"/>
    <property type="evidence" value="ECO:0007669"/>
    <property type="project" value="TreeGrafter"/>
</dbReference>